<sequence>MLSERQINILNEVIQLHTNWAKPIASSFLHKRGGFKISPATLRNEMLDLEDGGYLTHLHTSGGKVPTDKAYRLYVNNLLSKNDLVLDNDFKRIINTMVLGNIFDSNSLNREIAKTISCLTNSLVITNRFGDRSFYKSGLASILSMPEFEEIAKARDMAQLTEGFEALFDEIENQFFGGTSKYISFTPSVFIGSENPNKNIKEHSVICGHYRLPDLSTATLTLIGPKRMDYGKNISLIKYTTDLLNKIST</sequence>
<dbReference type="InterPro" id="IPR036388">
    <property type="entry name" value="WH-like_DNA-bd_sf"/>
</dbReference>
<dbReference type="PANTHER" id="PTHR34824:SF1">
    <property type="entry name" value="HEAT-INDUCIBLE TRANSCRIPTION REPRESSOR HRCA"/>
    <property type="match status" value="1"/>
</dbReference>
<comment type="similarity">
    <text evidence="5">Belongs to the HrcA family.</text>
</comment>
<comment type="caution">
    <text evidence="7">The sequence shown here is derived from an EMBL/GenBank/DDBJ whole genome shotgun (WGS) entry which is preliminary data.</text>
</comment>
<accession>A0A0G0TTN8</accession>
<evidence type="ECO:0000259" key="6">
    <source>
        <dbReference type="Pfam" id="PF01628"/>
    </source>
</evidence>
<dbReference type="InterPro" id="IPR002571">
    <property type="entry name" value="HrcA"/>
</dbReference>
<gene>
    <name evidence="5" type="primary">hrcA</name>
    <name evidence="7" type="ORF">UT75_C0001G0156</name>
</gene>
<dbReference type="GO" id="GO:0045892">
    <property type="term" value="P:negative regulation of DNA-templated transcription"/>
    <property type="evidence" value="ECO:0007669"/>
    <property type="project" value="UniProtKB-UniRule"/>
</dbReference>
<evidence type="ECO:0000256" key="1">
    <source>
        <dbReference type="ARBA" id="ARBA00022491"/>
    </source>
</evidence>
<organism evidence="7 8">
    <name type="scientific">Candidatus Yanofskybacteria bacterium GW2011_GWE2_40_11</name>
    <dbReference type="NCBI Taxonomy" id="1619033"/>
    <lineage>
        <taxon>Bacteria</taxon>
        <taxon>Candidatus Yanofskyibacteriota</taxon>
    </lineage>
</organism>
<keyword evidence="4 5" id="KW-0804">Transcription</keyword>
<dbReference type="Gene3D" id="1.10.10.10">
    <property type="entry name" value="Winged helix-like DNA-binding domain superfamily/Winged helix DNA-binding domain"/>
    <property type="match status" value="1"/>
</dbReference>
<dbReference type="Gene3D" id="3.30.450.40">
    <property type="match status" value="1"/>
</dbReference>
<dbReference type="SUPFAM" id="SSF46785">
    <property type="entry name" value="Winged helix' DNA-binding domain"/>
    <property type="match status" value="1"/>
</dbReference>
<proteinExistence type="inferred from homology"/>
<feature type="domain" description="Heat-inducible transcription repressor HrcA C-terminal" evidence="6">
    <location>
        <begin position="114"/>
        <end position="234"/>
    </location>
</feature>
<dbReference type="PANTHER" id="PTHR34824">
    <property type="entry name" value="HEAT-INDUCIBLE TRANSCRIPTION REPRESSOR HRCA"/>
    <property type="match status" value="1"/>
</dbReference>
<comment type="function">
    <text evidence="5">Negative regulator of class I heat shock genes (grpE-dnaK-dnaJ and groELS operons). Prevents heat-shock induction of these operons.</text>
</comment>
<dbReference type="HAMAP" id="MF_00081">
    <property type="entry name" value="HrcA"/>
    <property type="match status" value="1"/>
</dbReference>
<dbReference type="InterPro" id="IPR029016">
    <property type="entry name" value="GAF-like_dom_sf"/>
</dbReference>
<dbReference type="EMBL" id="LBXZ01000001">
    <property type="protein sequence ID" value="KKR41252.1"/>
    <property type="molecule type" value="Genomic_DNA"/>
</dbReference>
<evidence type="ECO:0000313" key="8">
    <source>
        <dbReference type="Proteomes" id="UP000034072"/>
    </source>
</evidence>
<name>A0A0G0TTN8_9BACT</name>
<dbReference type="AlphaFoldDB" id="A0A0G0TTN8"/>
<dbReference type="PATRIC" id="fig|1619033.3.peg.161"/>
<keyword evidence="3 5" id="KW-0346">Stress response</keyword>
<evidence type="ECO:0000256" key="4">
    <source>
        <dbReference type="ARBA" id="ARBA00023163"/>
    </source>
</evidence>
<dbReference type="Pfam" id="PF01628">
    <property type="entry name" value="HrcA"/>
    <property type="match status" value="1"/>
</dbReference>
<dbReference type="GO" id="GO:0003677">
    <property type="term" value="F:DNA binding"/>
    <property type="evidence" value="ECO:0007669"/>
    <property type="project" value="InterPro"/>
</dbReference>
<keyword evidence="2 5" id="KW-0805">Transcription regulation</keyword>
<dbReference type="InterPro" id="IPR036390">
    <property type="entry name" value="WH_DNA-bd_sf"/>
</dbReference>
<protein>
    <recommendedName>
        <fullName evidence="5">Heat-inducible transcription repressor HrcA</fullName>
    </recommendedName>
</protein>
<evidence type="ECO:0000256" key="5">
    <source>
        <dbReference type="HAMAP-Rule" id="MF_00081"/>
    </source>
</evidence>
<reference evidence="7 8" key="1">
    <citation type="journal article" date="2015" name="Nature">
        <title>rRNA introns, odd ribosomes, and small enigmatic genomes across a large radiation of phyla.</title>
        <authorList>
            <person name="Brown C.T."/>
            <person name="Hug L.A."/>
            <person name="Thomas B.C."/>
            <person name="Sharon I."/>
            <person name="Castelle C.J."/>
            <person name="Singh A."/>
            <person name="Wilkins M.J."/>
            <person name="Williams K.H."/>
            <person name="Banfield J.F."/>
        </authorList>
    </citation>
    <scope>NUCLEOTIDE SEQUENCE [LARGE SCALE GENOMIC DNA]</scope>
</reference>
<dbReference type="SUPFAM" id="SSF55781">
    <property type="entry name" value="GAF domain-like"/>
    <property type="match status" value="1"/>
</dbReference>
<dbReference type="InterPro" id="IPR021153">
    <property type="entry name" value="HrcA_C"/>
</dbReference>
<dbReference type="Proteomes" id="UP000034072">
    <property type="component" value="Unassembled WGS sequence"/>
</dbReference>
<keyword evidence="1 5" id="KW-0678">Repressor</keyword>
<evidence type="ECO:0000313" key="7">
    <source>
        <dbReference type="EMBL" id="KKR41252.1"/>
    </source>
</evidence>
<evidence type="ECO:0000256" key="2">
    <source>
        <dbReference type="ARBA" id="ARBA00023015"/>
    </source>
</evidence>
<evidence type="ECO:0000256" key="3">
    <source>
        <dbReference type="ARBA" id="ARBA00023016"/>
    </source>
</evidence>